<dbReference type="SUPFAM" id="SSF90123">
    <property type="entry name" value="ABC transporter transmembrane region"/>
    <property type="match status" value="1"/>
</dbReference>
<keyword evidence="3 8" id="KW-0812">Transmembrane</keyword>
<dbReference type="FunFam" id="3.40.50.300:FF:000403">
    <property type="entry name" value="ATP-binding cassette sub-family B member 8, mitochondrial"/>
    <property type="match status" value="1"/>
</dbReference>
<dbReference type="InterPro" id="IPR039421">
    <property type="entry name" value="Type_1_exporter"/>
</dbReference>
<dbReference type="InterPro" id="IPR011527">
    <property type="entry name" value="ABC1_TM_dom"/>
</dbReference>
<evidence type="ECO:0000256" key="7">
    <source>
        <dbReference type="ARBA" id="ARBA00023136"/>
    </source>
</evidence>
<evidence type="ECO:0000259" key="9">
    <source>
        <dbReference type="PROSITE" id="PS50893"/>
    </source>
</evidence>
<keyword evidence="5" id="KW-0067">ATP-binding</keyword>
<dbReference type="CDD" id="cd03249">
    <property type="entry name" value="ABC_MTABC3_MDL1_MDL2"/>
    <property type="match status" value="1"/>
</dbReference>
<comment type="caution">
    <text evidence="11">The sequence shown here is derived from an EMBL/GenBank/DDBJ whole genome shotgun (WGS) entry which is preliminary data.</text>
</comment>
<dbReference type="Proteomes" id="UP000279271">
    <property type="component" value="Unassembled WGS sequence"/>
</dbReference>
<dbReference type="GO" id="GO:0005524">
    <property type="term" value="F:ATP binding"/>
    <property type="evidence" value="ECO:0007669"/>
    <property type="project" value="UniProtKB-KW"/>
</dbReference>
<feature type="transmembrane region" description="Helical" evidence="8">
    <location>
        <begin position="128"/>
        <end position="152"/>
    </location>
</feature>
<keyword evidence="2" id="KW-0813">Transport</keyword>
<dbReference type="Gene3D" id="1.20.1560.10">
    <property type="entry name" value="ABC transporter type 1, transmembrane domain"/>
    <property type="match status" value="2"/>
</dbReference>
<dbReference type="PROSITE" id="PS00211">
    <property type="entry name" value="ABC_TRANSPORTER_1"/>
    <property type="match status" value="1"/>
</dbReference>
<dbReference type="SUPFAM" id="SSF52540">
    <property type="entry name" value="P-loop containing nucleoside triphosphate hydrolases"/>
    <property type="match status" value="1"/>
</dbReference>
<evidence type="ECO:0000256" key="8">
    <source>
        <dbReference type="SAM" id="Phobius"/>
    </source>
</evidence>
<feature type="non-terminal residue" evidence="11">
    <location>
        <position position="1"/>
    </location>
</feature>
<feature type="non-terminal residue" evidence="11">
    <location>
        <position position="637"/>
    </location>
</feature>
<dbReference type="InterPro" id="IPR003593">
    <property type="entry name" value="AAA+_ATPase"/>
</dbReference>
<comment type="subcellular location">
    <subcellularLocation>
        <location evidence="1">Mitochondrion inner membrane</location>
        <topology evidence="1">Multi-pass membrane protein</topology>
    </subcellularLocation>
</comment>
<keyword evidence="6 8" id="KW-1133">Transmembrane helix</keyword>
<feature type="domain" description="ABC transmembrane type-1" evidence="10">
    <location>
        <begin position="84"/>
        <end position="365"/>
    </location>
</feature>
<protein>
    <submittedName>
        <fullName evidence="11">Uncharacterized protein</fullName>
    </submittedName>
</protein>
<dbReference type="InterPro" id="IPR017871">
    <property type="entry name" value="ABC_transporter-like_CS"/>
</dbReference>
<dbReference type="InterPro" id="IPR027417">
    <property type="entry name" value="P-loop_NTPase"/>
</dbReference>
<organism evidence="11 12">
    <name type="scientific">Auxenochlorella protothecoides</name>
    <name type="common">Green microalga</name>
    <name type="synonym">Chlorella protothecoides</name>
    <dbReference type="NCBI Taxonomy" id="3075"/>
    <lineage>
        <taxon>Eukaryota</taxon>
        <taxon>Viridiplantae</taxon>
        <taxon>Chlorophyta</taxon>
        <taxon>core chlorophytes</taxon>
        <taxon>Trebouxiophyceae</taxon>
        <taxon>Chlorellales</taxon>
        <taxon>Chlorellaceae</taxon>
        <taxon>Auxenochlorella</taxon>
    </lineage>
</organism>
<sequence length="637" mass="67620">TVATPRALCFRSTRPLIRRLTIAASSGTATAAPPRPRPPWHHLRASWKEWWSLGGPSVAPQEPLGRTLKQLSALVKEDSALLTGAITSMLLAAGAELTIPHFVTAAVFAAAQEGSSPAFVQSLTRLTIATAVFAVAAGLRGYLFSLVNMNLLQRLRSRAFRSMMLQPVAWFDGADGGQLTSRLGSDCASVSRMVATSVNVAFRNALQCAGAGLYLYTLNRGMAAAAAGVGAALAAAACAYGAFSRAAQRAYQDTLADATARAEESFLLSRVVRTFGAEDAACARYDETLGRLAHISSRQAVAYSSFVVANHWGYNAMRAAALLVGGSAALRGQISAQQLTSFMLYVELFASATLSVADQYGPIMESLGASERVMAYLGKPPAPELAPGKVLDTVTGEIEFRNVSFSYPSRPNVLALDRVSLIIPAGRTVAFVGLSGSGKTTLVALLQRLYDPSVGTVKLDGHDVRTLDSTWFRSQLGVVSQDPRLFSLTVAENIAYGTPGTTRAQVERAAELANARGFIERLPEGFDTPVTDRLLSGGQRQRIAIARALIRDPPVLILDEATSALDAESEAAVHAALDRAMRQAGRTVLVIAHRLSTVRNAHLTVVMSAGRVAERGTHAELVRRGGLYATLVARQSG</sequence>
<evidence type="ECO:0000313" key="12">
    <source>
        <dbReference type="Proteomes" id="UP000279271"/>
    </source>
</evidence>
<feature type="transmembrane region" description="Helical" evidence="8">
    <location>
        <begin position="223"/>
        <end position="243"/>
    </location>
</feature>
<dbReference type="GO" id="GO:0015421">
    <property type="term" value="F:ABC-type oligopeptide transporter activity"/>
    <property type="evidence" value="ECO:0007669"/>
    <property type="project" value="TreeGrafter"/>
</dbReference>
<dbReference type="PROSITE" id="PS50893">
    <property type="entry name" value="ABC_TRANSPORTER_2"/>
    <property type="match status" value="1"/>
</dbReference>
<evidence type="ECO:0000256" key="3">
    <source>
        <dbReference type="ARBA" id="ARBA00022692"/>
    </source>
</evidence>
<dbReference type="Pfam" id="PF00005">
    <property type="entry name" value="ABC_tran"/>
    <property type="match status" value="1"/>
</dbReference>
<evidence type="ECO:0000256" key="4">
    <source>
        <dbReference type="ARBA" id="ARBA00022741"/>
    </source>
</evidence>
<dbReference type="GO" id="GO:0016887">
    <property type="term" value="F:ATP hydrolysis activity"/>
    <property type="evidence" value="ECO:0007669"/>
    <property type="project" value="InterPro"/>
</dbReference>
<keyword evidence="7 8" id="KW-0472">Membrane</keyword>
<proteinExistence type="predicted"/>
<evidence type="ECO:0000259" key="10">
    <source>
        <dbReference type="PROSITE" id="PS50929"/>
    </source>
</evidence>
<dbReference type="InterPro" id="IPR036640">
    <property type="entry name" value="ABC1_TM_sf"/>
</dbReference>
<dbReference type="GO" id="GO:0005743">
    <property type="term" value="C:mitochondrial inner membrane"/>
    <property type="evidence" value="ECO:0007669"/>
    <property type="project" value="UniProtKB-SubCell"/>
</dbReference>
<dbReference type="PANTHER" id="PTHR43394">
    <property type="entry name" value="ATP-DEPENDENT PERMEASE MDL1, MITOCHONDRIAL"/>
    <property type="match status" value="1"/>
</dbReference>
<evidence type="ECO:0000256" key="1">
    <source>
        <dbReference type="ARBA" id="ARBA00004448"/>
    </source>
</evidence>
<keyword evidence="4" id="KW-0547">Nucleotide-binding</keyword>
<evidence type="ECO:0000256" key="2">
    <source>
        <dbReference type="ARBA" id="ARBA00022448"/>
    </source>
</evidence>
<evidence type="ECO:0000313" key="11">
    <source>
        <dbReference type="EMBL" id="RMZ56071.1"/>
    </source>
</evidence>
<dbReference type="SMART" id="SM00382">
    <property type="entry name" value="AAA"/>
    <property type="match status" value="1"/>
</dbReference>
<evidence type="ECO:0000256" key="5">
    <source>
        <dbReference type="ARBA" id="ARBA00022840"/>
    </source>
</evidence>
<dbReference type="PANTHER" id="PTHR43394:SF19">
    <property type="entry name" value="ABC TRANSPORTER B FAMILY"/>
    <property type="match status" value="1"/>
</dbReference>
<accession>A0A3M7L024</accession>
<dbReference type="AlphaFoldDB" id="A0A3M7L024"/>
<name>A0A3M7L024_AUXPR</name>
<dbReference type="InterPro" id="IPR003439">
    <property type="entry name" value="ABC_transporter-like_ATP-bd"/>
</dbReference>
<feature type="domain" description="ABC transporter" evidence="9">
    <location>
        <begin position="398"/>
        <end position="634"/>
    </location>
</feature>
<dbReference type="Pfam" id="PF00664">
    <property type="entry name" value="ABC_membrane"/>
    <property type="match status" value="1"/>
</dbReference>
<dbReference type="PROSITE" id="PS50929">
    <property type="entry name" value="ABC_TM1F"/>
    <property type="match status" value="1"/>
</dbReference>
<evidence type="ECO:0000256" key="6">
    <source>
        <dbReference type="ARBA" id="ARBA00022989"/>
    </source>
</evidence>
<gene>
    <name evidence="11" type="ORF">APUTEX25_004495</name>
</gene>
<dbReference type="EMBL" id="QOKY01000154">
    <property type="protein sequence ID" value="RMZ56071.1"/>
    <property type="molecule type" value="Genomic_DNA"/>
</dbReference>
<dbReference type="Gene3D" id="3.40.50.300">
    <property type="entry name" value="P-loop containing nucleotide triphosphate hydrolases"/>
    <property type="match status" value="1"/>
</dbReference>
<reference evidence="12" key="1">
    <citation type="journal article" date="2018" name="Algal Res.">
        <title>Characterization of plant carbon substrate utilization by Auxenochlorella protothecoides.</title>
        <authorList>
            <person name="Vogler B.W."/>
            <person name="Starkenburg S.R."/>
            <person name="Sudasinghe N."/>
            <person name="Schambach J.Y."/>
            <person name="Rollin J.A."/>
            <person name="Pattathil S."/>
            <person name="Barry A.N."/>
        </authorList>
    </citation>
    <scope>NUCLEOTIDE SEQUENCE [LARGE SCALE GENOMIC DNA]</scope>
    <source>
        <strain evidence="12">UTEX 25</strain>
    </source>
</reference>
<feature type="transmembrane region" description="Helical" evidence="8">
    <location>
        <begin position="80"/>
        <end position="108"/>
    </location>
</feature>